<dbReference type="Proteomes" id="UP001595798">
    <property type="component" value="Unassembled WGS sequence"/>
</dbReference>
<dbReference type="RefSeq" id="WP_379887340.1">
    <property type="nucleotide sequence ID" value="NZ_JBHSDI010000014.1"/>
</dbReference>
<organism evidence="2 3">
    <name type="scientific">Marinobacter lacisalsi</name>
    <dbReference type="NCBI Taxonomy" id="475979"/>
    <lineage>
        <taxon>Bacteria</taxon>
        <taxon>Pseudomonadati</taxon>
        <taxon>Pseudomonadota</taxon>
        <taxon>Gammaproteobacteria</taxon>
        <taxon>Pseudomonadales</taxon>
        <taxon>Marinobacteraceae</taxon>
        <taxon>Marinobacter</taxon>
    </lineage>
</organism>
<evidence type="ECO:0000313" key="3">
    <source>
        <dbReference type="Proteomes" id="UP001595798"/>
    </source>
</evidence>
<proteinExistence type="predicted"/>
<name>A0ABV8QKP2_9GAMM</name>
<sequence>MPITIEIKFDPRETLPAKLSRQAGLRGLTDAEFAKRLIADGLERLDTGNNQPAEPGETMDDFLIRNGALYPNK</sequence>
<comment type="caution">
    <text evidence="2">The sequence shown here is derived from an EMBL/GenBank/DDBJ whole genome shotgun (WGS) entry which is preliminary data.</text>
</comment>
<reference evidence="3" key="1">
    <citation type="journal article" date="2019" name="Int. J. Syst. Evol. Microbiol.">
        <title>The Global Catalogue of Microorganisms (GCM) 10K type strain sequencing project: providing services to taxonomists for standard genome sequencing and annotation.</title>
        <authorList>
            <consortium name="The Broad Institute Genomics Platform"/>
            <consortium name="The Broad Institute Genome Sequencing Center for Infectious Disease"/>
            <person name="Wu L."/>
            <person name="Ma J."/>
        </authorList>
    </citation>
    <scope>NUCLEOTIDE SEQUENCE [LARGE SCALE GENOMIC DNA]</scope>
    <source>
        <strain evidence="3">CECT 7297</strain>
    </source>
</reference>
<gene>
    <name evidence="2" type="ORF">ACFOZ5_11340</name>
</gene>
<accession>A0ABV8QKP2</accession>
<dbReference type="EMBL" id="JBHSDI010000014">
    <property type="protein sequence ID" value="MFC4259624.1"/>
    <property type="molecule type" value="Genomic_DNA"/>
</dbReference>
<feature type="region of interest" description="Disordered" evidence="1">
    <location>
        <begin position="45"/>
        <end position="66"/>
    </location>
</feature>
<keyword evidence="3" id="KW-1185">Reference proteome</keyword>
<evidence type="ECO:0000256" key="1">
    <source>
        <dbReference type="SAM" id="MobiDB-lite"/>
    </source>
</evidence>
<protein>
    <submittedName>
        <fullName evidence="2">Uncharacterized protein</fullName>
    </submittedName>
</protein>
<evidence type="ECO:0000313" key="2">
    <source>
        <dbReference type="EMBL" id="MFC4259624.1"/>
    </source>
</evidence>